<evidence type="ECO:0000313" key="2">
    <source>
        <dbReference type="Proteomes" id="UP000295550"/>
    </source>
</evidence>
<proteinExistence type="predicted"/>
<dbReference type="EMBL" id="PUJX01000042">
    <property type="protein sequence ID" value="TDB44122.1"/>
    <property type="molecule type" value="Genomic_DNA"/>
</dbReference>
<protein>
    <submittedName>
        <fullName evidence="1">Uncharacterized protein</fullName>
    </submittedName>
</protein>
<dbReference type="Proteomes" id="UP000295550">
    <property type="component" value="Unassembled WGS sequence"/>
</dbReference>
<accession>A0A4R4IU62</accession>
<dbReference type="AlphaFoldDB" id="A0A4R4IU62"/>
<organism evidence="1 2">
    <name type="scientific">Photorhabdus luminescens subsp. mexicana</name>
    <dbReference type="NCBI Taxonomy" id="2100167"/>
    <lineage>
        <taxon>Bacteria</taxon>
        <taxon>Pseudomonadati</taxon>
        <taxon>Pseudomonadota</taxon>
        <taxon>Gammaproteobacteria</taxon>
        <taxon>Enterobacterales</taxon>
        <taxon>Morganellaceae</taxon>
        <taxon>Photorhabdus</taxon>
    </lineage>
</organism>
<evidence type="ECO:0000313" key="1">
    <source>
        <dbReference type="EMBL" id="TDB44122.1"/>
    </source>
</evidence>
<dbReference type="RefSeq" id="WP_132348449.1">
    <property type="nucleotide sequence ID" value="NZ_CAWOLF010000042.1"/>
</dbReference>
<comment type="caution">
    <text evidence="1">The sequence shown here is derived from an EMBL/GenBank/DDBJ whole genome shotgun (WGS) entry which is preliminary data.</text>
</comment>
<reference evidence="1 2" key="1">
    <citation type="journal article" date="2019" name="Int. J. Syst. Evol. Microbiol.">
        <title>Photorhabdus khanii subsp. guanajuatensis subsp. nov., isolated from Heterorhabditis atacamensis, and Photorhabdus luminescens subsp. mexicana subsp. nov., isolated from Heterorhabditis mexicana entomopathogenic nematodes.</title>
        <authorList>
            <person name="Machado R.A.R."/>
            <person name="Bruno P."/>
            <person name="Arce C.C.M."/>
            <person name="Liechti N."/>
            <person name="Kohler A."/>
            <person name="Bernal J."/>
            <person name="Bruggmann R."/>
            <person name="Turlings T.C.J."/>
        </authorList>
    </citation>
    <scope>NUCLEOTIDE SEQUENCE [LARGE SCALE GENOMIC DNA]</scope>
    <source>
        <strain evidence="1 2">MEX47-22</strain>
    </source>
</reference>
<gene>
    <name evidence="1" type="ORF">C5468_23115</name>
</gene>
<name>A0A4R4IU62_PHOLU</name>
<sequence>MTDLKTDDYGIIPEFFATKDFFDWIAKRGIYAADIKFDFHTASEEEKAEFARRVKESDEAWLRKSIDEAMHGSTSALNYLWALVKSGELEKSRYDEIKKYYSGEKSYGDWNDD</sequence>